<protein>
    <recommendedName>
        <fullName evidence="2">Endothelin receptor type B</fullName>
    </recommendedName>
    <alternativeName>
        <fullName evidence="13">Endothelin receptor non-selective type</fullName>
    </alternativeName>
</protein>
<evidence type="ECO:0000256" key="10">
    <source>
        <dbReference type="ARBA" id="ARBA00023170"/>
    </source>
</evidence>
<proteinExistence type="inferred from homology"/>
<keyword evidence="10 14" id="KW-0675">Receptor</keyword>
<evidence type="ECO:0000256" key="7">
    <source>
        <dbReference type="ARBA" id="ARBA00023136"/>
    </source>
</evidence>
<keyword evidence="4 14" id="KW-0812">Transmembrane</keyword>
<dbReference type="InterPro" id="IPR001112">
    <property type="entry name" value="ETB_rcpt"/>
</dbReference>
<keyword evidence="9" id="KW-1015">Disulfide bond</keyword>
<dbReference type="GO" id="GO:0005886">
    <property type="term" value="C:plasma membrane"/>
    <property type="evidence" value="ECO:0007669"/>
    <property type="project" value="UniProtKB-SubCell"/>
</dbReference>
<accession>A0ABD1J398</accession>
<dbReference type="PROSITE" id="PS50262">
    <property type="entry name" value="G_PROTEIN_RECEP_F1_2"/>
    <property type="match status" value="1"/>
</dbReference>
<dbReference type="InterPro" id="IPR000499">
    <property type="entry name" value="Endthln_rcpt"/>
</dbReference>
<feature type="region of interest" description="Disordered" evidence="15">
    <location>
        <begin position="392"/>
        <end position="414"/>
    </location>
</feature>
<comment type="subcellular location">
    <subcellularLocation>
        <location evidence="1">Cell membrane</location>
        <topology evidence="1">Multi-pass membrane protein</topology>
    </subcellularLocation>
</comment>
<keyword evidence="11 14" id="KW-0807">Transducer</keyword>
<keyword evidence="17" id="KW-0732">Signal</keyword>
<keyword evidence="8" id="KW-0564">Palmitate</keyword>
<dbReference type="PRINTS" id="PR00571">
    <property type="entry name" value="ENDOTHELINBR"/>
</dbReference>
<dbReference type="Gene3D" id="1.20.1070.10">
    <property type="entry name" value="Rhodopsin 7-helix transmembrane proteins"/>
    <property type="match status" value="1"/>
</dbReference>
<comment type="similarity">
    <text evidence="14">Belongs to the G-protein coupled receptor 1 family.</text>
</comment>
<keyword evidence="7 16" id="KW-0472">Membrane</keyword>
<dbReference type="GO" id="GO:0004930">
    <property type="term" value="F:G protein-coupled receptor activity"/>
    <property type="evidence" value="ECO:0007669"/>
    <property type="project" value="UniProtKB-KW"/>
</dbReference>
<evidence type="ECO:0000256" key="11">
    <source>
        <dbReference type="ARBA" id="ARBA00023224"/>
    </source>
</evidence>
<feature type="domain" description="G-protein coupled receptors family 1 profile" evidence="18">
    <location>
        <begin position="99"/>
        <end position="366"/>
    </location>
</feature>
<evidence type="ECO:0000259" key="18">
    <source>
        <dbReference type="PROSITE" id="PS50262"/>
    </source>
</evidence>
<feature type="compositionally biased region" description="Polar residues" evidence="15">
    <location>
        <begin position="404"/>
        <end position="414"/>
    </location>
</feature>
<gene>
    <name evidence="19" type="ORF">ACEWY4_023518</name>
</gene>
<keyword evidence="20" id="KW-1185">Reference proteome</keyword>
<feature type="signal peptide" evidence="17">
    <location>
        <begin position="1"/>
        <end position="18"/>
    </location>
</feature>
<dbReference type="PANTHER" id="PTHR46099">
    <property type="entry name" value="G_PROTEIN_RECEP_F1_2 DOMAIN-CONTAINING PROTEIN"/>
    <property type="match status" value="1"/>
</dbReference>
<dbReference type="InterPro" id="IPR000276">
    <property type="entry name" value="GPCR_Rhodpsn"/>
</dbReference>
<feature type="transmembrane region" description="Helical" evidence="16">
    <location>
        <begin position="256"/>
        <end position="276"/>
    </location>
</feature>
<dbReference type="InterPro" id="IPR017452">
    <property type="entry name" value="GPCR_Rhodpsn_7TM"/>
</dbReference>
<keyword evidence="3" id="KW-1003">Cell membrane</keyword>
<evidence type="ECO:0000256" key="12">
    <source>
        <dbReference type="ARBA" id="ARBA00023288"/>
    </source>
</evidence>
<evidence type="ECO:0000256" key="4">
    <source>
        <dbReference type="ARBA" id="ARBA00022692"/>
    </source>
</evidence>
<evidence type="ECO:0000256" key="1">
    <source>
        <dbReference type="ARBA" id="ARBA00004651"/>
    </source>
</evidence>
<dbReference type="PANTHER" id="PTHR46099:SF3">
    <property type="entry name" value="ENDOTHELIN RECEPTOR TYPE B"/>
    <property type="match status" value="1"/>
</dbReference>
<organism evidence="19 20">
    <name type="scientific">Coilia grayii</name>
    <name type="common">Gray's grenadier anchovy</name>
    <dbReference type="NCBI Taxonomy" id="363190"/>
    <lineage>
        <taxon>Eukaryota</taxon>
        <taxon>Metazoa</taxon>
        <taxon>Chordata</taxon>
        <taxon>Craniata</taxon>
        <taxon>Vertebrata</taxon>
        <taxon>Euteleostomi</taxon>
        <taxon>Actinopterygii</taxon>
        <taxon>Neopterygii</taxon>
        <taxon>Teleostei</taxon>
        <taxon>Clupei</taxon>
        <taxon>Clupeiformes</taxon>
        <taxon>Clupeoidei</taxon>
        <taxon>Engraulidae</taxon>
        <taxon>Coilinae</taxon>
        <taxon>Coilia</taxon>
    </lineage>
</organism>
<sequence>MEGTSIFIFFLLAQIISAVPVDKSTYQETFTDISETISRTYQRKEQNNTLGASNFTLKAPGQLHHSTIPMCSGPTRIKGAFKYINSLVSCFVFVTGMAGNLALLRIIYENKGMRSGPNILIASLAFGDLVHIVIAIPVNAYKLLAEDWPFGESICKLVPFIQKTSVGITVLSLCALSIDRYRVVASRNHIRGLGVPKWTAVKLALIWIVSILLAVPEAVGFKMMAMDYKGKHLRICLLHPVQRLPFMQFYKTAKDWWLFGIYFCMPLACTALFYTLMTCEMLKRSRTQIGFNDHIKQRREVAKSVFSLVLVFAVCWLPLHLSRILKLTIYNETDPHRCDLLSAFLVLDYIGINMASANSCMNPIALYAVSKRFKAHFKAYLACCCTSPQTAAPDENQTLEKTKVNGQAPEQSKS</sequence>
<evidence type="ECO:0000313" key="20">
    <source>
        <dbReference type="Proteomes" id="UP001591681"/>
    </source>
</evidence>
<feature type="transmembrane region" description="Helical" evidence="16">
    <location>
        <begin position="83"/>
        <end position="107"/>
    </location>
</feature>
<dbReference type="SMART" id="SM01381">
    <property type="entry name" value="7TM_GPCR_Srsx"/>
    <property type="match status" value="1"/>
</dbReference>
<evidence type="ECO:0000256" key="3">
    <source>
        <dbReference type="ARBA" id="ARBA00022475"/>
    </source>
</evidence>
<feature type="chain" id="PRO_5044833293" description="Endothelin receptor type B" evidence="17">
    <location>
        <begin position="19"/>
        <end position="414"/>
    </location>
</feature>
<feature type="transmembrane region" description="Helical" evidence="16">
    <location>
        <begin position="119"/>
        <end position="140"/>
    </location>
</feature>
<dbReference type="PROSITE" id="PS00237">
    <property type="entry name" value="G_PROTEIN_RECEP_F1_1"/>
    <property type="match status" value="1"/>
</dbReference>
<dbReference type="FunFam" id="1.20.1070.10:FF:000076">
    <property type="entry name" value="Endothelin receptor type B"/>
    <property type="match status" value="1"/>
</dbReference>
<evidence type="ECO:0000256" key="8">
    <source>
        <dbReference type="ARBA" id="ARBA00023139"/>
    </source>
</evidence>
<feature type="transmembrane region" description="Helical" evidence="16">
    <location>
        <begin position="301"/>
        <end position="321"/>
    </location>
</feature>
<evidence type="ECO:0000256" key="14">
    <source>
        <dbReference type="RuleBase" id="RU000688"/>
    </source>
</evidence>
<dbReference type="AlphaFoldDB" id="A0ABD1J398"/>
<evidence type="ECO:0000256" key="5">
    <source>
        <dbReference type="ARBA" id="ARBA00022989"/>
    </source>
</evidence>
<keyword evidence="12" id="KW-0449">Lipoprotein</keyword>
<evidence type="ECO:0000256" key="15">
    <source>
        <dbReference type="SAM" id="MobiDB-lite"/>
    </source>
</evidence>
<keyword evidence="5 16" id="KW-1133">Transmembrane helix</keyword>
<name>A0ABD1J398_9TELE</name>
<dbReference type="EMBL" id="JBHFQA010000020">
    <property type="protein sequence ID" value="KAL2081665.1"/>
    <property type="molecule type" value="Genomic_DNA"/>
</dbReference>
<comment type="caution">
    <text evidence="19">The sequence shown here is derived from an EMBL/GenBank/DDBJ whole genome shotgun (WGS) entry which is preliminary data.</text>
</comment>
<dbReference type="PRINTS" id="PR00237">
    <property type="entry name" value="GPCRRHODOPSN"/>
</dbReference>
<dbReference type="Proteomes" id="UP001591681">
    <property type="component" value="Unassembled WGS sequence"/>
</dbReference>
<evidence type="ECO:0000256" key="2">
    <source>
        <dbReference type="ARBA" id="ARBA00015019"/>
    </source>
</evidence>
<evidence type="ECO:0000256" key="16">
    <source>
        <dbReference type="SAM" id="Phobius"/>
    </source>
</evidence>
<dbReference type="GO" id="GO:0008015">
    <property type="term" value="P:blood circulation"/>
    <property type="evidence" value="ECO:0007669"/>
    <property type="project" value="UniProtKB-ARBA"/>
</dbReference>
<evidence type="ECO:0000256" key="9">
    <source>
        <dbReference type="ARBA" id="ARBA00023157"/>
    </source>
</evidence>
<dbReference type="Pfam" id="PF00001">
    <property type="entry name" value="7tm_1"/>
    <property type="match status" value="1"/>
</dbReference>
<dbReference type="InterPro" id="IPR051193">
    <property type="entry name" value="GPCR_endothelin_rcpt"/>
</dbReference>
<feature type="transmembrane region" description="Helical" evidence="16">
    <location>
        <begin position="341"/>
        <end position="369"/>
    </location>
</feature>
<feature type="transmembrane region" description="Helical" evidence="16">
    <location>
        <begin position="160"/>
        <end position="178"/>
    </location>
</feature>
<evidence type="ECO:0000256" key="6">
    <source>
        <dbReference type="ARBA" id="ARBA00023040"/>
    </source>
</evidence>
<evidence type="ECO:0000256" key="17">
    <source>
        <dbReference type="SAM" id="SignalP"/>
    </source>
</evidence>
<keyword evidence="6 14" id="KW-0297">G-protein coupled receptor</keyword>
<evidence type="ECO:0000313" key="19">
    <source>
        <dbReference type="EMBL" id="KAL2081665.1"/>
    </source>
</evidence>
<reference evidence="19 20" key="1">
    <citation type="submission" date="2024-09" db="EMBL/GenBank/DDBJ databases">
        <title>A chromosome-level genome assembly of Gray's grenadier anchovy, Coilia grayii.</title>
        <authorList>
            <person name="Fu Z."/>
        </authorList>
    </citation>
    <scope>NUCLEOTIDE SEQUENCE [LARGE SCALE GENOMIC DNA]</scope>
    <source>
        <strain evidence="19">G4</strain>
        <tissue evidence="19">Muscle</tissue>
    </source>
</reference>
<dbReference type="PRINTS" id="PR00366">
    <property type="entry name" value="ENDOTHELINR"/>
</dbReference>
<dbReference type="SUPFAM" id="SSF81321">
    <property type="entry name" value="Family A G protein-coupled receptor-like"/>
    <property type="match status" value="1"/>
</dbReference>
<evidence type="ECO:0000256" key="13">
    <source>
        <dbReference type="ARBA" id="ARBA00032475"/>
    </source>
</evidence>
<feature type="transmembrane region" description="Helical" evidence="16">
    <location>
        <begin position="199"/>
        <end position="219"/>
    </location>
</feature>